<name>A0ABX0UBE4_9FLAO</name>
<evidence type="ECO:0000313" key="3">
    <source>
        <dbReference type="Proteomes" id="UP000745859"/>
    </source>
</evidence>
<dbReference type="InterPro" id="IPR010496">
    <property type="entry name" value="AL/BT2_dom"/>
</dbReference>
<dbReference type="EMBL" id="JAASQL010000001">
    <property type="protein sequence ID" value="NIJ44886.1"/>
    <property type="molecule type" value="Genomic_DNA"/>
</dbReference>
<protein>
    <recommendedName>
        <fullName evidence="1">3-keto-alpha-glucoside-1,2-lyase/3-keto-2-hydroxy-glucal hydratase domain-containing protein</fullName>
    </recommendedName>
</protein>
<keyword evidence="3" id="KW-1185">Reference proteome</keyword>
<sequence>MKQFVTIIIAVFGFYSGQAQQKNNEKEHHTFDNSYTVDEKIKTALETNSFYGMPSPKDHRATEFYTPVPAKVDPYGQNGVPSDAIVLFDGTNMDEWINQKEQIPCTWKLDKEEKTMTIAKGGKKINATIVTKRKFGAIQLHVEWKSPPAIKSRTGQARGNSGVATDIRYEVQILDNNDNETYVNGMVGSIYKQSAPLVNPSVPTGAWNSYDIIYHPPVFKGTKRMKAATMTVLHNGVLIQDHFSIQGAVAYIGWPRQEVHGKEAIRLQDHGSAVSYRNIWVRELE</sequence>
<evidence type="ECO:0000313" key="2">
    <source>
        <dbReference type="EMBL" id="NIJ44886.1"/>
    </source>
</evidence>
<dbReference type="Gene3D" id="2.60.120.560">
    <property type="entry name" value="Exo-inulinase, domain 1"/>
    <property type="match status" value="1"/>
</dbReference>
<comment type="caution">
    <text evidence="2">The sequence shown here is derived from an EMBL/GenBank/DDBJ whole genome shotgun (WGS) entry which is preliminary data.</text>
</comment>
<dbReference type="Pfam" id="PF06439">
    <property type="entry name" value="3keto-disac_hyd"/>
    <property type="match status" value="1"/>
</dbReference>
<feature type="domain" description="3-keto-alpha-glucoside-1,2-lyase/3-keto-2-hydroxy-glucal hydratase" evidence="1">
    <location>
        <begin position="84"/>
        <end position="282"/>
    </location>
</feature>
<dbReference type="Proteomes" id="UP000745859">
    <property type="component" value="Unassembled WGS sequence"/>
</dbReference>
<proteinExistence type="predicted"/>
<dbReference type="RefSeq" id="WP_243846508.1">
    <property type="nucleotide sequence ID" value="NZ_JAASQL010000001.1"/>
</dbReference>
<accession>A0ABX0UBE4</accession>
<reference evidence="2 3" key="1">
    <citation type="submission" date="2020-03" db="EMBL/GenBank/DDBJ databases">
        <title>Genomic Encyclopedia of Type Strains, Phase IV (KMG-IV): sequencing the most valuable type-strain genomes for metagenomic binning, comparative biology and taxonomic classification.</title>
        <authorList>
            <person name="Goeker M."/>
        </authorList>
    </citation>
    <scope>NUCLEOTIDE SEQUENCE [LARGE SCALE GENOMIC DNA]</scope>
    <source>
        <strain evidence="2 3">DSM 101599</strain>
    </source>
</reference>
<organism evidence="2 3">
    <name type="scientific">Wenyingzhuangia heitensis</name>
    <dbReference type="NCBI Taxonomy" id="1487859"/>
    <lineage>
        <taxon>Bacteria</taxon>
        <taxon>Pseudomonadati</taxon>
        <taxon>Bacteroidota</taxon>
        <taxon>Flavobacteriia</taxon>
        <taxon>Flavobacteriales</taxon>
        <taxon>Flavobacteriaceae</taxon>
        <taxon>Wenyingzhuangia</taxon>
    </lineage>
</organism>
<gene>
    <name evidence="2" type="ORF">FHR24_001325</name>
</gene>
<evidence type="ECO:0000259" key="1">
    <source>
        <dbReference type="Pfam" id="PF06439"/>
    </source>
</evidence>